<dbReference type="Proteomes" id="UP000728185">
    <property type="component" value="Unassembled WGS sequence"/>
</dbReference>
<feature type="region of interest" description="Disordered" evidence="1">
    <location>
        <begin position="191"/>
        <end position="223"/>
    </location>
</feature>
<name>A0A8E0RUE8_9TREM</name>
<evidence type="ECO:0000313" key="4">
    <source>
        <dbReference type="Proteomes" id="UP000728185"/>
    </source>
</evidence>
<keyword evidence="2" id="KW-0472">Membrane</keyword>
<keyword evidence="4" id="KW-1185">Reference proteome</keyword>
<dbReference type="EMBL" id="LUCM01008519">
    <property type="protein sequence ID" value="KAA0188257.1"/>
    <property type="molecule type" value="Genomic_DNA"/>
</dbReference>
<accession>A0A8E0RUE8</accession>
<sequence length="666" mass="73960">MGTSLTRQKLLQDAMDVHLRAELIRQQTEARRLRDICDRGIEAMFDQMEARLDAASKLAANRRSRVLLSQAVAELARATALSSTLQLAEGLIAFNQTAEWALHRLKSDLMDTERALGNSDWLTGARIIYAEVVRLRGLTPDPSDPTRSFLDWAKLTSIHTPRGIDDLDAAFSSSMQHRAMILPLLQPDQFHIPTPPPLTRSSSGGSTGTDADEPEYGPKYVPFVPTTVDTEVSETFWSTYDMDPISSSGLGMDDVLDGKTEALQVGDTAGVGVETPPGTGSGLAVSPADSAGFMLSNLQLGWVHVLGAALLLDALWLIHRVLHTVDTAERILYGDTMFIDLTSDGIRRRLAQKNRLRSGCKHAFETAMQPGAVRKLCGSVLALLVVSQAVAHLDRLLSQDTLDYIGYYDNLILPVHLHARLVNVHVSRSAQRLNQYDMAGLESEVSRRLREAQFLLHQWTAWLKDIEQEQCRLLLAYKASAQQVRTKMAAKINRNPDLSKLQLPIHVIHSQSQPGSGYGYSSGSPGWSELRAEVGDSRQPPSPEALVPRHCRLTQAEQELELAEARQLNPPHCPLNAIVPVLFKGYNASDYFTEVVKQSESWLSAARDYLGRTLYCIFVYVSALVLWNTIGSVIWFYLDRLNVLPKKVLFESDPSSWHLPDSLQQL</sequence>
<dbReference type="AlphaFoldDB" id="A0A8E0RUE8"/>
<keyword evidence="2" id="KW-1133">Transmembrane helix</keyword>
<reference evidence="3" key="1">
    <citation type="submission" date="2019-05" db="EMBL/GenBank/DDBJ databases">
        <title>Annotation for the trematode Fasciolopsis buski.</title>
        <authorList>
            <person name="Choi Y.-J."/>
        </authorList>
    </citation>
    <scope>NUCLEOTIDE SEQUENCE</scope>
    <source>
        <strain evidence="3">HT</strain>
        <tissue evidence="3">Whole worm</tissue>
    </source>
</reference>
<evidence type="ECO:0000313" key="3">
    <source>
        <dbReference type="EMBL" id="KAA0188257.1"/>
    </source>
</evidence>
<evidence type="ECO:0000256" key="2">
    <source>
        <dbReference type="SAM" id="Phobius"/>
    </source>
</evidence>
<evidence type="ECO:0000256" key="1">
    <source>
        <dbReference type="SAM" id="MobiDB-lite"/>
    </source>
</evidence>
<organism evidence="3 4">
    <name type="scientific">Fasciolopsis buskii</name>
    <dbReference type="NCBI Taxonomy" id="27845"/>
    <lineage>
        <taxon>Eukaryota</taxon>
        <taxon>Metazoa</taxon>
        <taxon>Spiralia</taxon>
        <taxon>Lophotrochozoa</taxon>
        <taxon>Platyhelminthes</taxon>
        <taxon>Trematoda</taxon>
        <taxon>Digenea</taxon>
        <taxon>Plagiorchiida</taxon>
        <taxon>Echinostomata</taxon>
        <taxon>Echinostomatoidea</taxon>
        <taxon>Fasciolidae</taxon>
        <taxon>Fasciolopsis</taxon>
    </lineage>
</organism>
<dbReference type="OrthoDB" id="5965479at2759"/>
<protein>
    <submittedName>
        <fullName evidence="3">TNFR CD27 30 40 95 cysteine rich region</fullName>
    </submittedName>
</protein>
<keyword evidence="2" id="KW-0812">Transmembrane</keyword>
<comment type="caution">
    <text evidence="3">The sequence shown here is derived from an EMBL/GenBank/DDBJ whole genome shotgun (WGS) entry which is preliminary data.</text>
</comment>
<proteinExistence type="predicted"/>
<feature type="transmembrane region" description="Helical" evidence="2">
    <location>
        <begin position="617"/>
        <end position="638"/>
    </location>
</feature>
<gene>
    <name evidence="3" type="ORF">FBUS_04059</name>
</gene>